<proteinExistence type="predicted"/>
<name>A0ABM7GDM3_9GAMM</name>
<feature type="transmembrane region" description="Helical" evidence="1">
    <location>
        <begin position="24"/>
        <end position="43"/>
    </location>
</feature>
<keyword evidence="1" id="KW-1133">Transmembrane helix</keyword>
<evidence type="ECO:0000256" key="1">
    <source>
        <dbReference type="SAM" id="Phobius"/>
    </source>
</evidence>
<sequence>MFHILKELYWFRSMSEPRMDRHRYWLAVYLLLSLQIGSALLLLQDNFLWDMTPRFYNDVFLGELFLRTYP</sequence>
<evidence type="ECO:0000313" key="2">
    <source>
        <dbReference type="EMBL" id="BBI48788.1"/>
    </source>
</evidence>
<dbReference type="Proteomes" id="UP000289555">
    <property type="component" value="Chromosome"/>
</dbReference>
<keyword evidence="3" id="KW-1185">Reference proteome</keyword>
<keyword evidence="1" id="KW-0812">Transmembrane</keyword>
<gene>
    <name evidence="2" type="ORF">HORIV_12090</name>
</gene>
<evidence type="ECO:0000313" key="3">
    <source>
        <dbReference type="Proteomes" id="UP000289555"/>
    </source>
</evidence>
<organism evidence="2 3">
    <name type="scientific">Vreelandella olivaria</name>
    <dbReference type="NCBI Taxonomy" id="390919"/>
    <lineage>
        <taxon>Bacteria</taxon>
        <taxon>Pseudomonadati</taxon>
        <taxon>Pseudomonadota</taxon>
        <taxon>Gammaproteobacteria</taxon>
        <taxon>Oceanospirillales</taxon>
        <taxon>Halomonadaceae</taxon>
        <taxon>Vreelandella</taxon>
    </lineage>
</organism>
<dbReference type="EMBL" id="AP019416">
    <property type="protein sequence ID" value="BBI48788.1"/>
    <property type="molecule type" value="Genomic_DNA"/>
</dbReference>
<protein>
    <submittedName>
        <fullName evidence="2">Uncharacterized protein</fullName>
    </submittedName>
</protein>
<keyword evidence="1" id="KW-0472">Membrane</keyword>
<accession>A0ABM7GDM3</accession>
<reference evidence="3" key="1">
    <citation type="journal article" date="2019" name="Microbiol. Resour. Announc.">
        <title>Complete Genome Sequence of Halomonas olivaria, a Moderately Halophilic Bacterium Isolated from Olive Processing Effluents, Obtained by Nanopore Sequencing.</title>
        <authorList>
            <person name="Nagata S."/>
            <person name="Ii K.M."/>
            <person name="Tsukimi T."/>
            <person name="Miura M.C."/>
            <person name="Galipon J."/>
            <person name="Arakawa K."/>
        </authorList>
    </citation>
    <scope>NUCLEOTIDE SEQUENCE [LARGE SCALE GENOMIC DNA]</scope>
    <source>
        <strain evidence="3">TYRC17</strain>
    </source>
</reference>